<name>A0AAN8MY90_9PEZI</name>
<feature type="region of interest" description="Disordered" evidence="1">
    <location>
        <begin position="206"/>
        <end position="288"/>
    </location>
</feature>
<feature type="compositionally biased region" description="Basic and acidic residues" evidence="1">
    <location>
        <begin position="218"/>
        <end position="227"/>
    </location>
</feature>
<evidence type="ECO:0000256" key="1">
    <source>
        <dbReference type="SAM" id="MobiDB-lite"/>
    </source>
</evidence>
<dbReference type="PANTHER" id="PTHR36223:SF1">
    <property type="entry name" value="TRANSCRIPTION ELONGATION FACTOR EAF N-TERMINAL DOMAIN-CONTAINING PROTEIN"/>
    <property type="match status" value="1"/>
</dbReference>
<evidence type="ECO:0000313" key="3">
    <source>
        <dbReference type="EMBL" id="KAK6351614.1"/>
    </source>
</evidence>
<dbReference type="Proteomes" id="UP001313282">
    <property type="component" value="Unassembled WGS sequence"/>
</dbReference>
<protein>
    <recommendedName>
        <fullName evidence="2">DUF7918 domain-containing protein</fullName>
    </recommendedName>
</protein>
<comment type="caution">
    <text evidence="3">The sequence shown here is derived from an EMBL/GenBank/DDBJ whole genome shotgun (WGS) entry which is preliminary data.</text>
</comment>
<evidence type="ECO:0000313" key="4">
    <source>
        <dbReference type="Proteomes" id="UP001313282"/>
    </source>
</evidence>
<sequence length="306" mass="34668">MPSLKGITCTIEVGGVSAEEFGTEVEGSKITCSIVSQDDKPFTFSLDFSNSTALRHDYRLLTDGMMVATHTTTKKTARLKTSSLIINGVMERREMRFSRFETVDQKLDEMESRSHILKNMGFLEVTIHRAEKQAGRIYRGRDYKLEGIKAVHEKSLKGRAVPHKTVLGVAKYEQPNVLSTTRLDPEDQPYVTFTFRYASKSCLQSEGLIPRSPSPEPPIRDGERQAVEEMSPEALRRELLRYRARDQDERKPAKRELSPPLTTRGSTAKRDSIALEDSDSDEVVFQSERSVKKHRVTEVIDLVSDD</sequence>
<dbReference type="InterPro" id="IPR057678">
    <property type="entry name" value="DUF7918"/>
</dbReference>
<organism evidence="3 4">
    <name type="scientific">Orbilia javanica</name>
    <dbReference type="NCBI Taxonomy" id="47235"/>
    <lineage>
        <taxon>Eukaryota</taxon>
        <taxon>Fungi</taxon>
        <taxon>Dikarya</taxon>
        <taxon>Ascomycota</taxon>
        <taxon>Pezizomycotina</taxon>
        <taxon>Orbiliomycetes</taxon>
        <taxon>Orbiliales</taxon>
        <taxon>Orbiliaceae</taxon>
        <taxon>Orbilia</taxon>
    </lineage>
</organism>
<proteinExistence type="predicted"/>
<accession>A0AAN8MY90</accession>
<dbReference type="EMBL" id="JAVHNR010000002">
    <property type="protein sequence ID" value="KAK6351614.1"/>
    <property type="molecule type" value="Genomic_DNA"/>
</dbReference>
<dbReference type="AlphaFoldDB" id="A0AAN8MY90"/>
<feature type="domain" description="DUF7918" evidence="2">
    <location>
        <begin position="6"/>
        <end position="212"/>
    </location>
</feature>
<evidence type="ECO:0000259" key="2">
    <source>
        <dbReference type="Pfam" id="PF25534"/>
    </source>
</evidence>
<gene>
    <name evidence="3" type="ORF">TWF718_004769</name>
</gene>
<dbReference type="PANTHER" id="PTHR36223">
    <property type="entry name" value="BETA-LACTAMASE-TYPE TRANSPEPTIDASE FOLD DOMAIN CONTAINING PROTEIN"/>
    <property type="match status" value="1"/>
</dbReference>
<feature type="compositionally biased region" description="Basic and acidic residues" evidence="1">
    <location>
        <begin position="234"/>
        <end position="257"/>
    </location>
</feature>
<dbReference type="Pfam" id="PF25534">
    <property type="entry name" value="DUF7918"/>
    <property type="match status" value="1"/>
</dbReference>
<reference evidence="3 4" key="1">
    <citation type="submission" date="2019-10" db="EMBL/GenBank/DDBJ databases">
        <authorList>
            <person name="Palmer J.M."/>
        </authorList>
    </citation>
    <scope>NUCLEOTIDE SEQUENCE [LARGE SCALE GENOMIC DNA]</scope>
    <source>
        <strain evidence="3 4">TWF718</strain>
    </source>
</reference>
<keyword evidence="4" id="KW-1185">Reference proteome</keyword>